<accession>A0ACB7EHL2</accession>
<proteinExistence type="predicted"/>
<reference evidence="1" key="1">
    <citation type="submission" date="2020-04" db="EMBL/GenBank/DDBJ databases">
        <title>A chromosome-scale assembly and high-density genetic map of the yellow drum (Nibea albiflora) genome.</title>
        <authorList>
            <person name="Xu D."/>
            <person name="Zhang W."/>
            <person name="Chen R."/>
            <person name="Tan P."/>
            <person name="Wang L."/>
            <person name="Song H."/>
            <person name="Tian L."/>
            <person name="Zhu Q."/>
            <person name="Wang B."/>
        </authorList>
    </citation>
    <scope>NUCLEOTIDE SEQUENCE</scope>
    <source>
        <strain evidence="1">ZJHYS-2018</strain>
    </source>
</reference>
<dbReference type="EMBL" id="CM024794">
    <property type="protein sequence ID" value="KAG8001687.1"/>
    <property type="molecule type" value="Genomic_DNA"/>
</dbReference>
<evidence type="ECO:0000313" key="2">
    <source>
        <dbReference type="Proteomes" id="UP000805704"/>
    </source>
</evidence>
<organism evidence="1 2">
    <name type="scientific">Nibea albiflora</name>
    <name type="common">Yellow drum</name>
    <name type="synonym">Corvina albiflora</name>
    <dbReference type="NCBI Taxonomy" id="240163"/>
    <lineage>
        <taxon>Eukaryota</taxon>
        <taxon>Metazoa</taxon>
        <taxon>Chordata</taxon>
        <taxon>Craniata</taxon>
        <taxon>Vertebrata</taxon>
        <taxon>Euteleostomi</taxon>
        <taxon>Actinopterygii</taxon>
        <taxon>Neopterygii</taxon>
        <taxon>Teleostei</taxon>
        <taxon>Neoteleostei</taxon>
        <taxon>Acanthomorphata</taxon>
        <taxon>Eupercaria</taxon>
        <taxon>Sciaenidae</taxon>
        <taxon>Nibea</taxon>
    </lineage>
</organism>
<gene>
    <name evidence="1" type="ORF">GBF38_002674</name>
</gene>
<evidence type="ECO:0000313" key="1">
    <source>
        <dbReference type="EMBL" id="KAG8001687.1"/>
    </source>
</evidence>
<name>A0ACB7EHL2_NIBAL</name>
<sequence length="104" mass="11986">MWCSLLPLLFSLSPAVLILLQLPDYTDTQEDYKYGHPGSEKKFCTWKCVLFTVQWPAGFCQELKAELTELWPSLLKIKSSFHFWLLGDAGITPSCDRLYKVTTH</sequence>
<protein>
    <submittedName>
        <fullName evidence="1">Uncharacterized protein</fullName>
    </submittedName>
</protein>
<keyword evidence="2" id="KW-1185">Reference proteome</keyword>
<dbReference type="Proteomes" id="UP000805704">
    <property type="component" value="Chromosome 6"/>
</dbReference>
<comment type="caution">
    <text evidence="1">The sequence shown here is derived from an EMBL/GenBank/DDBJ whole genome shotgun (WGS) entry which is preliminary data.</text>
</comment>